<dbReference type="InterPro" id="IPR023214">
    <property type="entry name" value="HAD_sf"/>
</dbReference>
<dbReference type="Pfam" id="PF24694">
    <property type="entry name" value="LNS2_PITM1-3"/>
    <property type="match status" value="1"/>
</dbReference>
<dbReference type="EMBL" id="MHLO01000026">
    <property type="protein sequence ID" value="OGZ12006.1"/>
    <property type="molecule type" value="Genomic_DNA"/>
</dbReference>
<dbReference type="STRING" id="1798664.A3C93_01360"/>
<name>A0A1G2DEI6_9BACT</name>
<organism evidence="1 2">
    <name type="scientific">Candidatus Lloydbacteria bacterium RIFCSPHIGHO2_02_FULL_54_17</name>
    <dbReference type="NCBI Taxonomy" id="1798664"/>
    <lineage>
        <taxon>Bacteria</taxon>
        <taxon>Candidatus Lloydiibacteriota</taxon>
    </lineage>
</organism>
<reference evidence="1 2" key="1">
    <citation type="journal article" date="2016" name="Nat. Commun.">
        <title>Thousands of microbial genomes shed light on interconnected biogeochemical processes in an aquifer system.</title>
        <authorList>
            <person name="Anantharaman K."/>
            <person name="Brown C.T."/>
            <person name="Hug L.A."/>
            <person name="Sharon I."/>
            <person name="Castelle C.J."/>
            <person name="Probst A.J."/>
            <person name="Thomas B.C."/>
            <person name="Singh A."/>
            <person name="Wilkins M.J."/>
            <person name="Karaoz U."/>
            <person name="Brodie E.L."/>
            <person name="Williams K.H."/>
            <person name="Hubbard S.S."/>
            <person name="Banfield J.F."/>
        </authorList>
    </citation>
    <scope>NUCLEOTIDE SEQUENCE [LARGE SCALE GENOMIC DNA]</scope>
</reference>
<protein>
    <submittedName>
        <fullName evidence="1">Uncharacterized protein</fullName>
    </submittedName>
</protein>
<dbReference type="Proteomes" id="UP000178636">
    <property type="component" value="Unassembled WGS sequence"/>
</dbReference>
<sequence length="144" mass="16341">MEEARNSDEIQEEILLIEDADHVVERLHKVVPISAYITARPEGVRRGTKRWLARHGFPEAPLIMRPTDLIHEDSTKWKAELLASLYPTVRGIIDDNASLLLHLPENYGGTIFLYDHTEAPKTDIKVVAVKRWDDVLSAVSALLH</sequence>
<evidence type="ECO:0000313" key="2">
    <source>
        <dbReference type="Proteomes" id="UP000178636"/>
    </source>
</evidence>
<evidence type="ECO:0000313" key="1">
    <source>
        <dbReference type="EMBL" id="OGZ12006.1"/>
    </source>
</evidence>
<comment type="caution">
    <text evidence="1">The sequence shown here is derived from an EMBL/GenBank/DDBJ whole genome shotgun (WGS) entry which is preliminary data.</text>
</comment>
<accession>A0A1G2DEI6</accession>
<proteinExistence type="predicted"/>
<dbReference type="Gene3D" id="3.40.50.1000">
    <property type="entry name" value="HAD superfamily/HAD-like"/>
    <property type="match status" value="1"/>
</dbReference>
<gene>
    <name evidence="1" type="ORF">A3C93_01360</name>
</gene>
<dbReference type="AlphaFoldDB" id="A0A1G2DEI6"/>